<dbReference type="InterPro" id="IPR014916">
    <property type="entry name" value="KapB"/>
</dbReference>
<dbReference type="SMART" id="SM01298">
    <property type="entry name" value="KapB"/>
    <property type="match status" value="1"/>
</dbReference>
<reference evidence="1 2" key="1">
    <citation type="submission" date="2015-06" db="EMBL/GenBank/DDBJ databases">
        <title>Genome sequencing project of Bacillus galactosidilyticus PL133.</title>
        <authorList>
            <person name="Gaiero J."/>
            <person name="Nicol R."/>
            <person name="Habash M."/>
        </authorList>
    </citation>
    <scope>NUCLEOTIDE SEQUENCE [LARGE SCALE GENOMIC DNA]</scope>
    <source>
        <strain evidence="1 2">PL133</strain>
    </source>
</reference>
<keyword evidence="1" id="KW-0808">Transferase</keyword>
<evidence type="ECO:0000313" key="2">
    <source>
        <dbReference type="Proteomes" id="UP000053881"/>
    </source>
</evidence>
<dbReference type="Gene3D" id="2.30.30.430">
    <property type="entry name" value="Kinase associated protein B domain"/>
    <property type="match status" value="1"/>
</dbReference>
<proteinExistence type="predicted"/>
<dbReference type="SUPFAM" id="SSF141251">
    <property type="entry name" value="Kinase-associated protein B-like"/>
    <property type="match status" value="1"/>
</dbReference>
<sequence length="131" mass="14964">MNLGDIIVTNKKTGKYIGEITAIQGDMLTVRILAVLNHPRQGDLHNPLQADVPFFHERKALAYREQTNIQARIAKAYEGEIPDYKDSLKKAFQAYKEKLETEPEEAYNKLALQALDSIAKEYTLMYSITFD</sequence>
<comment type="caution">
    <text evidence="1">The sequence shown here is derived from an EMBL/GenBank/DDBJ whole genome shotgun (WGS) entry which is preliminary data.</text>
</comment>
<dbReference type="AlphaFoldDB" id="A0A0Q9Y662"/>
<evidence type="ECO:0000313" key="1">
    <source>
        <dbReference type="EMBL" id="KRG12548.1"/>
    </source>
</evidence>
<gene>
    <name evidence="1" type="ORF">ACA29_11385</name>
</gene>
<accession>A0A0Q9Y662</accession>
<dbReference type="Proteomes" id="UP000053881">
    <property type="component" value="Unassembled WGS sequence"/>
</dbReference>
<dbReference type="RefSeq" id="WP_057994882.1">
    <property type="nucleotide sequence ID" value="NZ_JAGGKH010000001.1"/>
</dbReference>
<dbReference type="EMBL" id="LGPB01000091">
    <property type="protein sequence ID" value="KRG12548.1"/>
    <property type="molecule type" value="Genomic_DNA"/>
</dbReference>
<dbReference type="GO" id="GO:0016301">
    <property type="term" value="F:kinase activity"/>
    <property type="evidence" value="ECO:0007669"/>
    <property type="project" value="UniProtKB-KW"/>
</dbReference>
<keyword evidence="1" id="KW-0418">Kinase</keyword>
<name>A0A0Q9Y662_9BACI</name>
<dbReference type="Pfam" id="PF08810">
    <property type="entry name" value="KapB"/>
    <property type="match status" value="1"/>
</dbReference>
<dbReference type="PATRIC" id="fig|217031.4.peg.3787"/>
<organism evidence="1 2">
    <name type="scientific">Lederbergia galactosidilytica</name>
    <dbReference type="NCBI Taxonomy" id="217031"/>
    <lineage>
        <taxon>Bacteria</taxon>
        <taxon>Bacillati</taxon>
        <taxon>Bacillota</taxon>
        <taxon>Bacilli</taxon>
        <taxon>Bacillales</taxon>
        <taxon>Bacillaceae</taxon>
        <taxon>Lederbergia</taxon>
    </lineage>
</organism>
<protein>
    <submittedName>
        <fullName evidence="1">Kinase</fullName>
    </submittedName>
</protein>
<dbReference type="InterPro" id="IPR038080">
    <property type="entry name" value="KapB_sf"/>
</dbReference>